<protein>
    <recommendedName>
        <fullName evidence="17">TonB-dependent receptor</fullName>
    </recommendedName>
</protein>
<dbReference type="PANTHER" id="PTHR30069:SF29">
    <property type="entry name" value="HEMOGLOBIN AND HEMOGLOBIN-HAPTOGLOBIN-BINDING PROTEIN 1-RELATED"/>
    <property type="match status" value="1"/>
</dbReference>
<dbReference type="AlphaFoldDB" id="A0A1L3GD36"/>
<dbReference type="InterPro" id="IPR037066">
    <property type="entry name" value="Plug_dom_sf"/>
</dbReference>
<accession>A0A1L3GD36</accession>
<reference evidence="15 16" key="1">
    <citation type="journal article" date="2017" name="Genome Announc.">
        <title>Complete Genome Sequences of Two Acetylene-Fermenting Pelobacter acetylenicus Strains.</title>
        <authorList>
            <person name="Sutton J.M."/>
            <person name="Baesman S.M."/>
            <person name="Fierst J.L."/>
            <person name="Poret-Peterson A.T."/>
            <person name="Oremland R.S."/>
            <person name="Dunlap D.S."/>
            <person name="Akob D.M."/>
        </authorList>
    </citation>
    <scope>NUCLEOTIDE SEQUENCE [LARGE SCALE GENOMIC DNA]</scope>
    <source>
        <strain evidence="15 16">DSM 3247</strain>
    </source>
</reference>
<evidence type="ECO:0000256" key="10">
    <source>
        <dbReference type="PROSITE-ProRule" id="PRU01360"/>
    </source>
</evidence>
<comment type="similarity">
    <text evidence="10 11">Belongs to the TonB-dependent receptor family.</text>
</comment>
<sequence length="644" mass="72332">MLRSREVLAVSLAGMLVFGAAARLWAAADDELYRLGEVVVSGGTPIVEAVGVTRRVTAEEMEQRGVRSLDDALNLLPGVDVRVGGDGAPRIDMRGFRTRHIKLLLNGTPFNSTYDGQFDPALISVENIAEIVVTTGATSTLYGSGGNAGVINIITKKGSKGVRGSLNGELASWDTHLLRGTGSYGADKYNVFVSGSHYEQDCYELSDHFSPARLEDGDERENSDRRRDNVFVNVGVTPNDVTSIGATFSYLSGDRGKPYTILTKKDDPFASNPKYEREDDLEEFNVQLALDHDFSGPISVKSWAFFNALDMVEKTYTDATLSKLKSKLDSKVEISGVNLQLACDLQHFGKATLALMAENDDWQAQEKVADTSENEDFQLYSADFEFEARPLQDLGTVFGFGYHWQDRDEKDEEDYSYLVGLYYDLLPGTRLKASHARKVRFPTLRDLYGDEGNADLGGEVTWHYETGVEQNLPAETMFSVTGFYIDVEDFIAKDDATKIRRNFEEYEFKGIEVLVENRYFDKLLLRAGYTYLDTEDKSSDTRRDEIQYNPKHKTTLEATYQLPWQMSIYGSALYVAEAYTYDSNDNKKRMPEYLVCDFRINKKAAGGALDLYFGINNLFDADYEQSYALPRSGRFMYGGVTWKF</sequence>
<dbReference type="PANTHER" id="PTHR30069">
    <property type="entry name" value="TONB-DEPENDENT OUTER MEMBRANE RECEPTOR"/>
    <property type="match status" value="1"/>
</dbReference>
<evidence type="ECO:0000256" key="4">
    <source>
        <dbReference type="ARBA" id="ARBA00022692"/>
    </source>
</evidence>
<feature type="chain" id="PRO_5012408269" description="TonB-dependent receptor" evidence="12">
    <location>
        <begin position="27"/>
        <end position="644"/>
    </location>
</feature>
<keyword evidence="5 12" id="KW-0732">Signal</keyword>
<keyword evidence="8" id="KW-0675">Receptor</keyword>
<dbReference type="Pfam" id="PF07715">
    <property type="entry name" value="Plug"/>
    <property type="match status" value="1"/>
</dbReference>
<evidence type="ECO:0008006" key="17">
    <source>
        <dbReference type="Google" id="ProtNLM"/>
    </source>
</evidence>
<evidence type="ECO:0000256" key="8">
    <source>
        <dbReference type="ARBA" id="ARBA00023170"/>
    </source>
</evidence>
<dbReference type="InterPro" id="IPR000531">
    <property type="entry name" value="Beta-barrel_TonB"/>
</dbReference>
<keyword evidence="16" id="KW-1185">Reference proteome</keyword>
<dbReference type="GO" id="GO:0015344">
    <property type="term" value="F:siderophore uptake transmembrane transporter activity"/>
    <property type="evidence" value="ECO:0007669"/>
    <property type="project" value="TreeGrafter"/>
</dbReference>
<feature type="domain" description="TonB-dependent receptor-like beta-barrel" evidence="13">
    <location>
        <begin position="239"/>
        <end position="618"/>
    </location>
</feature>
<evidence type="ECO:0000256" key="9">
    <source>
        <dbReference type="ARBA" id="ARBA00023237"/>
    </source>
</evidence>
<gene>
    <name evidence="15" type="ORF">A7E75_01595</name>
</gene>
<evidence type="ECO:0000256" key="1">
    <source>
        <dbReference type="ARBA" id="ARBA00004571"/>
    </source>
</evidence>
<evidence type="ECO:0000259" key="14">
    <source>
        <dbReference type="Pfam" id="PF07715"/>
    </source>
</evidence>
<dbReference type="Gene3D" id="2.170.130.10">
    <property type="entry name" value="TonB-dependent receptor, plug domain"/>
    <property type="match status" value="1"/>
</dbReference>
<evidence type="ECO:0000256" key="12">
    <source>
        <dbReference type="SAM" id="SignalP"/>
    </source>
</evidence>
<dbReference type="EMBL" id="CP015518">
    <property type="protein sequence ID" value="APG23861.1"/>
    <property type="molecule type" value="Genomic_DNA"/>
</dbReference>
<dbReference type="Gene3D" id="2.40.170.20">
    <property type="entry name" value="TonB-dependent receptor, beta-barrel domain"/>
    <property type="match status" value="1"/>
</dbReference>
<dbReference type="GO" id="GO:0044718">
    <property type="term" value="P:siderophore transmembrane transport"/>
    <property type="evidence" value="ECO:0007669"/>
    <property type="project" value="TreeGrafter"/>
</dbReference>
<dbReference type="InterPro" id="IPR012910">
    <property type="entry name" value="Plug_dom"/>
</dbReference>
<organism evidence="15 16">
    <name type="scientific">Syntrophotalea acetylenica</name>
    <name type="common">Pelobacter acetylenicus</name>
    <dbReference type="NCBI Taxonomy" id="29542"/>
    <lineage>
        <taxon>Bacteria</taxon>
        <taxon>Pseudomonadati</taxon>
        <taxon>Thermodesulfobacteriota</taxon>
        <taxon>Desulfuromonadia</taxon>
        <taxon>Desulfuromonadales</taxon>
        <taxon>Syntrophotaleaceae</taxon>
        <taxon>Syntrophotalea</taxon>
    </lineage>
</organism>
<evidence type="ECO:0000259" key="13">
    <source>
        <dbReference type="Pfam" id="PF00593"/>
    </source>
</evidence>
<evidence type="ECO:0000256" key="6">
    <source>
        <dbReference type="ARBA" id="ARBA00023077"/>
    </source>
</evidence>
<evidence type="ECO:0000256" key="5">
    <source>
        <dbReference type="ARBA" id="ARBA00022729"/>
    </source>
</evidence>
<feature type="domain" description="TonB-dependent receptor plug" evidence="14">
    <location>
        <begin position="51"/>
        <end position="150"/>
    </location>
</feature>
<dbReference type="Proteomes" id="UP000182264">
    <property type="component" value="Chromosome"/>
</dbReference>
<keyword evidence="9 10" id="KW-0998">Cell outer membrane</keyword>
<evidence type="ECO:0000313" key="16">
    <source>
        <dbReference type="Proteomes" id="UP000182264"/>
    </source>
</evidence>
<dbReference type="InterPro" id="IPR039426">
    <property type="entry name" value="TonB-dep_rcpt-like"/>
</dbReference>
<evidence type="ECO:0000313" key="15">
    <source>
        <dbReference type="EMBL" id="APG23861.1"/>
    </source>
</evidence>
<dbReference type="PROSITE" id="PS52016">
    <property type="entry name" value="TONB_DEPENDENT_REC_3"/>
    <property type="match status" value="1"/>
</dbReference>
<comment type="subcellular location">
    <subcellularLocation>
        <location evidence="1 10">Cell outer membrane</location>
        <topology evidence="1 10">Multi-pass membrane protein</topology>
    </subcellularLocation>
</comment>
<dbReference type="CDD" id="cd01347">
    <property type="entry name" value="ligand_gated_channel"/>
    <property type="match status" value="1"/>
</dbReference>
<dbReference type="STRING" id="29542.A6070_10210"/>
<dbReference type="SUPFAM" id="SSF56935">
    <property type="entry name" value="Porins"/>
    <property type="match status" value="1"/>
</dbReference>
<dbReference type="RefSeq" id="WP_072285674.1">
    <property type="nucleotide sequence ID" value="NZ_CP015455.1"/>
</dbReference>
<dbReference type="GO" id="GO:0009279">
    <property type="term" value="C:cell outer membrane"/>
    <property type="evidence" value="ECO:0007669"/>
    <property type="project" value="UniProtKB-SubCell"/>
</dbReference>
<keyword evidence="3 10" id="KW-1134">Transmembrane beta strand</keyword>
<keyword evidence="2 10" id="KW-0813">Transport</keyword>
<feature type="signal peptide" evidence="12">
    <location>
        <begin position="1"/>
        <end position="26"/>
    </location>
</feature>
<dbReference type="Pfam" id="PF00593">
    <property type="entry name" value="TonB_dep_Rec_b-barrel"/>
    <property type="match status" value="1"/>
</dbReference>
<keyword evidence="7 10" id="KW-0472">Membrane</keyword>
<evidence type="ECO:0000256" key="2">
    <source>
        <dbReference type="ARBA" id="ARBA00022448"/>
    </source>
</evidence>
<dbReference type="OrthoDB" id="9760333at2"/>
<name>A0A1L3GD36_SYNAC</name>
<dbReference type="KEGG" id="pace:A6070_10210"/>
<evidence type="ECO:0000256" key="11">
    <source>
        <dbReference type="RuleBase" id="RU003357"/>
    </source>
</evidence>
<evidence type="ECO:0000256" key="7">
    <source>
        <dbReference type="ARBA" id="ARBA00023136"/>
    </source>
</evidence>
<proteinExistence type="inferred from homology"/>
<keyword evidence="6 11" id="KW-0798">TonB box</keyword>
<dbReference type="InterPro" id="IPR036942">
    <property type="entry name" value="Beta-barrel_TonB_sf"/>
</dbReference>
<evidence type="ECO:0000256" key="3">
    <source>
        <dbReference type="ARBA" id="ARBA00022452"/>
    </source>
</evidence>
<keyword evidence="4 10" id="KW-0812">Transmembrane</keyword>